<dbReference type="InterPro" id="IPR015422">
    <property type="entry name" value="PyrdxlP-dep_Trfase_small"/>
</dbReference>
<keyword evidence="2 6" id="KW-0032">Aminotransferase</keyword>
<keyword evidence="4" id="KW-0663">Pyridoxal phosphate</keyword>
<dbReference type="EMBL" id="JMCC02000040">
    <property type="protein sequence ID" value="KIG16326.1"/>
    <property type="molecule type" value="Genomic_DNA"/>
</dbReference>
<dbReference type="InterPro" id="IPR004839">
    <property type="entry name" value="Aminotransferase_I/II_large"/>
</dbReference>
<dbReference type="Pfam" id="PF00155">
    <property type="entry name" value="Aminotran_1_2"/>
    <property type="match status" value="1"/>
</dbReference>
<feature type="domain" description="Aminotransferase class I/classII large" evidence="5">
    <location>
        <begin position="21"/>
        <end position="363"/>
    </location>
</feature>
<dbReference type="GO" id="GO:0008483">
    <property type="term" value="F:transaminase activity"/>
    <property type="evidence" value="ECO:0007669"/>
    <property type="project" value="UniProtKB-KW"/>
</dbReference>
<dbReference type="InterPro" id="IPR015421">
    <property type="entry name" value="PyrdxlP-dep_Trfase_major"/>
</dbReference>
<evidence type="ECO:0000256" key="1">
    <source>
        <dbReference type="ARBA" id="ARBA00001933"/>
    </source>
</evidence>
<evidence type="ECO:0000256" key="2">
    <source>
        <dbReference type="ARBA" id="ARBA00022576"/>
    </source>
</evidence>
<dbReference type="Proteomes" id="UP000031599">
    <property type="component" value="Unassembled WGS sequence"/>
</dbReference>
<protein>
    <submittedName>
        <fullName evidence="6">Histidinol-phosphate aminotransferase</fullName>
    </submittedName>
</protein>
<dbReference type="InterPro" id="IPR015424">
    <property type="entry name" value="PyrdxlP-dep_Trfase"/>
</dbReference>
<evidence type="ECO:0000256" key="3">
    <source>
        <dbReference type="ARBA" id="ARBA00022679"/>
    </source>
</evidence>
<keyword evidence="3 6" id="KW-0808">Transferase</keyword>
<comment type="cofactor">
    <cofactor evidence="1">
        <name>pyridoxal 5'-phosphate</name>
        <dbReference type="ChEBI" id="CHEBI:597326"/>
    </cofactor>
</comment>
<evidence type="ECO:0000313" key="6">
    <source>
        <dbReference type="EMBL" id="KIG16326.1"/>
    </source>
</evidence>
<name>A0A0C2CZC8_9BACT</name>
<evidence type="ECO:0000256" key="4">
    <source>
        <dbReference type="ARBA" id="ARBA00022898"/>
    </source>
</evidence>
<dbReference type="PANTHER" id="PTHR42885">
    <property type="entry name" value="HISTIDINOL-PHOSPHATE AMINOTRANSFERASE-RELATED"/>
    <property type="match status" value="1"/>
</dbReference>
<dbReference type="GO" id="GO:0030170">
    <property type="term" value="F:pyridoxal phosphate binding"/>
    <property type="evidence" value="ECO:0007669"/>
    <property type="project" value="InterPro"/>
</dbReference>
<dbReference type="Gene3D" id="3.40.640.10">
    <property type="entry name" value="Type I PLP-dependent aspartate aminotransferase-like (Major domain)"/>
    <property type="match status" value="1"/>
</dbReference>
<organism evidence="6 7">
    <name type="scientific">Enhygromyxa salina</name>
    <dbReference type="NCBI Taxonomy" id="215803"/>
    <lineage>
        <taxon>Bacteria</taxon>
        <taxon>Pseudomonadati</taxon>
        <taxon>Myxococcota</taxon>
        <taxon>Polyangia</taxon>
        <taxon>Nannocystales</taxon>
        <taxon>Nannocystaceae</taxon>
        <taxon>Enhygromyxa</taxon>
    </lineage>
</organism>
<accession>A0A0C2CZC8</accession>
<gene>
    <name evidence="6" type="ORF">DB30_04786</name>
</gene>
<comment type="caution">
    <text evidence="6">The sequence shown here is derived from an EMBL/GenBank/DDBJ whole genome shotgun (WGS) entry which is preliminary data.</text>
</comment>
<evidence type="ECO:0000313" key="7">
    <source>
        <dbReference type="Proteomes" id="UP000031599"/>
    </source>
</evidence>
<reference evidence="6 7" key="1">
    <citation type="submission" date="2014-12" db="EMBL/GenBank/DDBJ databases">
        <title>Genome assembly of Enhygromyxa salina DSM 15201.</title>
        <authorList>
            <person name="Sharma G."/>
            <person name="Subramanian S."/>
        </authorList>
    </citation>
    <scope>NUCLEOTIDE SEQUENCE [LARGE SCALE GENOMIC DNA]</scope>
    <source>
        <strain evidence="6 7">DSM 15201</strain>
    </source>
</reference>
<proteinExistence type="predicted"/>
<dbReference type="PANTHER" id="PTHR42885:SF2">
    <property type="entry name" value="HISTIDINOL-PHOSPHATE AMINOTRANSFERASE"/>
    <property type="match status" value="1"/>
</dbReference>
<dbReference type="CDD" id="cd00609">
    <property type="entry name" value="AAT_like"/>
    <property type="match status" value="1"/>
</dbReference>
<dbReference type="Gene3D" id="3.90.1150.10">
    <property type="entry name" value="Aspartate Aminotransferase, domain 1"/>
    <property type="match status" value="1"/>
</dbReference>
<dbReference type="AlphaFoldDB" id="A0A0C2CZC8"/>
<evidence type="ECO:0000259" key="5">
    <source>
        <dbReference type="Pfam" id="PF00155"/>
    </source>
</evidence>
<sequence length="393" mass="44104">MMFSPMQDRASAPVGVTLPLNLGLNDGTYAPQRCIDLLRRYTERTDFRNYSSPDNAPLREAIAAADQVSPEHVFLHNGTGPILKLAIPYLLKQRVLDSPRRVLRHVVKRDGFPIITPRFTYSKVPKKAAEGGMHVDMLALDPGDDFRFDVSRLERRLERGAGLVYIVNPNNPTGNVLVQRNELVPLLERYPESRFWIDEAYVQYVDPNTHDYFASLVPRYPNLLVSRTFSFAYGLAAVRIGYLLAKPSFVTDLERQLTDYRLGTLQEELGVAALEDAEHLPFIREQARVGREQLYAGLSRIPGLQTFPSQANFVLGRFTDGRRGAELKAKLHQRGVAIKVFEPANGQSYDAYFRLTLGLPAENEFLLAQIAEVLGSKASVHASLPRPTSAPSR</sequence>
<dbReference type="SUPFAM" id="SSF53383">
    <property type="entry name" value="PLP-dependent transferases"/>
    <property type="match status" value="1"/>
</dbReference>